<feature type="region of interest" description="Disordered" evidence="7">
    <location>
        <begin position="337"/>
        <end position="367"/>
    </location>
</feature>
<dbReference type="SMART" id="SM00425">
    <property type="entry name" value="TBOX"/>
    <property type="match status" value="1"/>
</dbReference>
<dbReference type="PRINTS" id="PR00937">
    <property type="entry name" value="TBOX"/>
</dbReference>
<comment type="caution">
    <text evidence="9">The sequence shown here is derived from an EMBL/GenBank/DDBJ whole genome shotgun (WGS) entry which is preliminary data.</text>
</comment>
<evidence type="ECO:0000256" key="3">
    <source>
        <dbReference type="ARBA" id="ARBA00023125"/>
    </source>
</evidence>
<dbReference type="GO" id="GO:0001708">
    <property type="term" value="P:cell fate specification"/>
    <property type="evidence" value="ECO:0007669"/>
    <property type="project" value="TreeGrafter"/>
</dbReference>
<evidence type="ECO:0000313" key="10">
    <source>
        <dbReference type="Proteomes" id="UP001474421"/>
    </source>
</evidence>
<sequence>MSERRRSAVALSSRAHAFSVEALIGSHKKRKLRDWDAKGLDLSMESLSPDGQLPDADDPAQCLDLNPDSEQSTGSETEVLAERTSCSFGSPSDLTSSNSLSQSLPASTMEEIQVELQCADLWKRFHDIGTEMIITKAGRRMFPAMRVKITGLDPHQQYYIAMDIVPVDNKRYRYVYHSSKWMVAGNADSPVPPRVYIHPDSLASGDTWMRQVVSFDKLKLTNNELDDQGHIILHSMHKYQPRIHVICKDFSSDLSPTKPVPTGDGVKTFHFPETVFTTVTAYQNQQITRLKIDRNPFAKGFRDSGRNRTGLEAIMETYAFWRPPVRTLTFEDFTTMQKQQGGSTGTSPTTSSTGTPSPSASSHLLSPSCSPPAFHLTPNTFNVGCRESQLCNLNLSEYPPCARSNMAALQSYPGLSDSGYSRLQSGSSAAAPPSENFIPQRTPTLISGMPAPSALPTNGKMEAYGSQLGSFPTSQFQYVMQASNPTSTSSSSSHMFSGGHMQQSSYNAFSLHNPYNLYGYNFSASPRLAGSPEKLATTQSTLLCSAPSSGAFGERQYLSTGMDHSMHVISPPNSSQPTASTCENRQYGAVTGSSSQMSMHMV</sequence>
<evidence type="ECO:0000259" key="8">
    <source>
        <dbReference type="PROSITE" id="PS50252"/>
    </source>
</evidence>
<evidence type="ECO:0000256" key="4">
    <source>
        <dbReference type="ARBA" id="ARBA00023163"/>
    </source>
</evidence>
<evidence type="ECO:0000256" key="7">
    <source>
        <dbReference type="SAM" id="MobiDB-lite"/>
    </source>
</evidence>
<dbReference type="AlphaFoldDB" id="A0AAW1C086"/>
<dbReference type="SUPFAM" id="SSF49417">
    <property type="entry name" value="p53-like transcription factors"/>
    <property type="match status" value="1"/>
</dbReference>
<dbReference type="PANTHER" id="PTHR11267:SF98">
    <property type="entry name" value="T-BOX TRANSCRIPTION FACTOR TBX15"/>
    <property type="match status" value="1"/>
</dbReference>
<dbReference type="Proteomes" id="UP001474421">
    <property type="component" value="Unassembled WGS sequence"/>
</dbReference>
<dbReference type="PROSITE" id="PS01264">
    <property type="entry name" value="TBOX_2"/>
    <property type="match status" value="1"/>
</dbReference>
<dbReference type="GO" id="GO:0000978">
    <property type="term" value="F:RNA polymerase II cis-regulatory region sequence-specific DNA binding"/>
    <property type="evidence" value="ECO:0007669"/>
    <property type="project" value="InterPro"/>
</dbReference>
<keyword evidence="4" id="KW-0804">Transcription</keyword>
<reference evidence="9 10" key="1">
    <citation type="journal article" date="2024" name="Proc. Natl. Acad. Sci. U.S.A.">
        <title>The genetic regulatory architecture and epigenomic basis for age-related changes in rattlesnake venom.</title>
        <authorList>
            <person name="Hogan M.P."/>
            <person name="Holding M.L."/>
            <person name="Nystrom G.S."/>
            <person name="Colston T.J."/>
            <person name="Bartlett D.A."/>
            <person name="Mason A.J."/>
            <person name="Ellsworth S.A."/>
            <person name="Rautsaw R.M."/>
            <person name="Lawrence K.C."/>
            <person name="Strickland J.L."/>
            <person name="He B."/>
            <person name="Fraser P."/>
            <person name="Margres M.J."/>
            <person name="Gilbert D.M."/>
            <person name="Gibbs H.L."/>
            <person name="Parkinson C.L."/>
            <person name="Rokyta D.R."/>
        </authorList>
    </citation>
    <scope>NUCLEOTIDE SEQUENCE [LARGE SCALE GENOMIC DNA]</scope>
    <source>
        <strain evidence="9">DRR0105</strain>
    </source>
</reference>
<dbReference type="GO" id="GO:0005634">
    <property type="term" value="C:nucleus"/>
    <property type="evidence" value="ECO:0007669"/>
    <property type="project" value="UniProtKB-SubCell"/>
</dbReference>
<dbReference type="InterPro" id="IPR046360">
    <property type="entry name" value="T-box_DNA-bd"/>
</dbReference>
<feature type="compositionally biased region" description="Polar residues" evidence="7">
    <location>
        <begin position="419"/>
        <end position="428"/>
    </location>
</feature>
<dbReference type="InterPro" id="IPR001699">
    <property type="entry name" value="TF_T-box"/>
</dbReference>
<dbReference type="PROSITE" id="PS01283">
    <property type="entry name" value="TBOX_1"/>
    <property type="match status" value="1"/>
</dbReference>
<evidence type="ECO:0000313" key="9">
    <source>
        <dbReference type="EMBL" id="KAK9407849.1"/>
    </source>
</evidence>
<evidence type="ECO:0000256" key="1">
    <source>
        <dbReference type="ARBA" id="ARBA00004123"/>
    </source>
</evidence>
<dbReference type="InterPro" id="IPR036960">
    <property type="entry name" value="T-box_sf"/>
</dbReference>
<evidence type="ECO:0000256" key="6">
    <source>
        <dbReference type="PROSITE-ProRule" id="PRU00201"/>
    </source>
</evidence>
<dbReference type="GO" id="GO:0000785">
    <property type="term" value="C:chromatin"/>
    <property type="evidence" value="ECO:0007669"/>
    <property type="project" value="TreeGrafter"/>
</dbReference>
<name>A0AAW1C086_CROAD</name>
<keyword evidence="2" id="KW-0805">Transcription regulation</keyword>
<dbReference type="GO" id="GO:0000981">
    <property type="term" value="F:DNA-binding transcription factor activity, RNA polymerase II-specific"/>
    <property type="evidence" value="ECO:0007669"/>
    <property type="project" value="TreeGrafter"/>
</dbReference>
<protein>
    <submittedName>
        <fullName evidence="9">T-box transcription factor TBX15</fullName>
    </submittedName>
</protein>
<feature type="region of interest" description="Disordered" evidence="7">
    <location>
        <begin position="419"/>
        <end position="459"/>
    </location>
</feature>
<feature type="compositionally biased region" description="Low complexity" evidence="7">
    <location>
        <begin position="345"/>
        <end position="367"/>
    </location>
</feature>
<comment type="caution">
    <text evidence="6">Lacks conserved residue(s) required for the propagation of feature annotation.</text>
</comment>
<dbReference type="FunFam" id="2.60.40.820:FF:000001">
    <property type="entry name" value="T-box transcription factor TBX18"/>
    <property type="match status" value="1"/>
</dbReference>
<accession>A0AAW1C086</accession>
<gene>
    <name evidence="9" type="ORF">NXF25_006623</name>
</gene>
<evidence type="ECO:0000256" key="2">
    <source>
        <dbReference type="ARBA" id="ARBA00023015"/>
    </source>
</evidence>
<organism evidence="9 10">
    <name type="scientific">Crotalus adamanteus</name>
    <name type="common">Eastern diamondback rattlesnake</name>
    <dbReference type="NCBI Taxonomy" id="8729"/>
    <lineage>
        <taxon>Eukaryota</taxon>
        <taxon>Metazoa</taxon>
        <taxon>Chordata</taxon>
        <taxon>Craniata</taxon>
        <taxon>Vertebrata</taxon>
        <taxon>Euteleostomi</taxon>
        <taxon>Lepidosauria</taxon>
        <taxon>Squamata</taxon>
        <taxon>Bifurcata</taxon>
        <taxon>Unidentata</taxon>
        <taxon>Episquamata</taxon>
        <taxon>Toxicofera</taxon>
        <taxon>Serpentes</taxon>
        <taxon>Colubroidea</taxon>
        <taxon>Viperidae</taxon>
        <taxon>Crotalinae</taxon>
        <taxon>Crotalus</taxon>
    </lineage>
</organism>
<dbReference type="PROSITE" id="PS50252">
    <property type="entry name" value="TBOX_3"/>
    <property type="match status" value="1"/>
</dbReference>
<feature type="compositionally biased region" description="Low complexity" evidence="7">
    <location>
        <begin position="90"/>
        <end position="102"/>
    </location>
</feature>
<keyword evidence="10" id="KW-1185">Reference proteome</keyword>
<dbReference type="Gene3D" id="2.60.40.820">
    <property type="entry name" value="Transcription factor, T-box"/>
    <property type="match status" value="1"/>
</dbReference>
<dbReference type="CDD" id="cd20191">
    <property type="entry name" value="T-box_TBX15_18_22-like"/>
    <property type="match status" value="1"/>
</dbReference>
<comment type="subcellular location">
    <subcellularLocation>
        <location evidence="1 6">Nucleus</location>
    </subcellularLocation>
</comment>
<dbReference type="GO" id="GO:0045893">
    <property type="term" value="P:positive regulation of DNA-templated transcription"/>
    <property type="evidence" value="ECO:0007669"/>
    <property type="project" value="InterPro"/>
</dbReference>
<evidence type="ECO:0000256" key="5">
    <source>
        <dbReference type="ARBA" id="ARBA00023242"/>
    </source>
</evidence>
<proteinExistence type="predicted"/>
<dbReference type="PANTHER" id="PTHR11267">
    <property type="entry name" value="T-BOX PROTEIN-RELATED"/>
    <property type="match status" value="1"/>
</dbReference>
<dbReference type="Pfam" id="PF00907">
    <property type="entry name" value="T-box"/>
    <property type="match status" value="1"/>
</dbReference>
<keyword evidence="5 6" id="KW-0539">Nucleus</keyword>
<keyword evidence="3 6" id="KW-0238">DNA-binding</keyword>
<feature type="region of interest" description="Disordered" evidence="7">
    <location>
        <begin position="43"/>
        <end position="102"/>
    </location>
</feature>
<dbReference type="EMBL" id="JAOTOJ010000002">
    <property type="protein sequence ID" value="KAK9407849.1"/>
    <property type="molecule type" value="Genomic_DNA"/>
</dbReference>
<feature type="domain" description="T-box" evidence="8">
    <location>
        <begin position="116"/>
        <end position="303"/>
    </location>
</feature>
<dbReference type="InterPro" id="IPR018186">
    <property type="entry name" value="TF_T-box_CS"/>
</dbReference>
<dbReference type="InterPro" id="IPR008967">
    <property type="entry name" value="p53-like_TF_DNA-bd_sf"/>
</dbReference>